<feature type="compositionally biased region" description="Polar residues" evidence="1">
    <location>
        <begin position="283"/>
        <end position="292"/>
    </location>
</feature>
<feature type="compositionally biased region" description="Basic and acidic residues" evidence="1">
    <location>
        <begin position="194"/>
        <end position="213"/>
    </location>
</feature>
<sequence length="536" mass="58896">MKATPNVTCMHDKEASAASAPLHEPQHPVPQTPGCLLLLLYMVRKGQRRHRHDAARHRAEGRKLYYRNRLRNKLWSSEEQRQQWEAAFRAASSELDTLDSIPIAERDTSYSNVEDQNPELPSHSASPQPQQRQRRERKRRRERRRGSESEEESQSPVRQRHRPASSEDRPHRSARRRRRVDSEQPERRRKGDRGRRSSGDRRSHSHSGSERRQGSWRRRHWDDAAASDTDRARSSSRSTGSSTSRSRSRSASSRSYGRRGTSQGGGEEGATAASGIAAEPETNLPNSESSEWTGGGVGAGDTDNLADHHGSSFGNEHLADSGGFGFDRSGFADSGAQVAAAVDSALSLAVGGSIEGEPGGDVNVAGADSASNGADSVGVGVVLPSPGGEAGNSQEGSAVEAGQHDRRRYDRREGLRGAGTTRRNSRSWSRDRGGNGTGVRRERSRSRDRGGMRRQPLDGGHSMNVNNRNSQQWQGRDNRGRGPLGRPRNVLPPCSRCGRINHHVSTCRACSRCGRTSHGREKCVAKSVLSPHKQVW</sequence>
<feature type="region of interest" description="Disordered" evidence="1">
    <location>
        <begin position="376"/>
        <end position="491"/>
    </location>
</feature>
<feature type="region of interest" description="Disordered" evidence="1">
    <location>
        <begin position="109"/>
        <end position="338"/>
    </location>
</feature>
<name>A0A835Z4C6_9STRA</name>
<feature type="compositionally biased region" description="Low complexity" evidence="1">
    <location>
        <begin position="376"/>
        <end position="387"/>
    </location>
</feature>
<evidence type="ECO:0000313" key="2">
    <source>
        <dbReference type="EMBL" id="KAG5186208.1"/>
    </source>
</evidence>
<dbReference type="AlphaFoldDB" id="A0A835Z4C6"/>
<feature type="compositionally biased region" description="Low complexity" evidence="1">
    <location>
        <begin position="326"/>
        <end position="338"/>
    </location>
</feature>
<organism evidence="2 3">
    <name type="scientific">Tribonema minus</name>
    <dbReference type="NCBI Taxonomy" id="303371"/>
    <lineage>
        <taxon>Eukaryota</taxon>
        <taxon>Sar</taxon>
        <taxon>Stramenopiles</taxon>
        <taxon>Ochrophyta</taxon>
        <taxon>PX clade</taxon>
        <taxon>Xanthophyceae</taxon>
        <taxon>Tribonematales</taxon>
        <taxon>Tribonemataceae</taxon>
        <taxon>Tribonema</taxon>
    </lineage>
</organism>
<dbReference type="EMBL" id="JAFCMP010000112">
    <property type="protein sequence ID" value="KAG5186208.1"/>
    <property type="molecule type" value="Genomic_DNA"/>
</dbReference>
<feature type="compositionally biased region" description="Low complexity" evidence="1">
    <location>
        <begin position="235"/>
        <end position="261"/>
    </location>
</feature>
<accession>A0A835Z4C6</accession>
<dbReference type="Proteomes" id="UP000664859">
    <property type="component" value="Unassembled WGS sequence"/>
</dbReference>
<feature type="compositionally biased region" description="Polar residues" evidence="1">
    <location>
        <begin position="463"/>
        <end position="474"/>
    </location>
</feature>
<feature type="compositionally biased region" description="Basic residues" evidence="1">
    <location>
        <begin position="132"/>
        <end position="144"/>
    </location>
</feature>
<evidence type="ECO:0000256" key="1">
    <source>
        <dbReference type="SAM" id="MobiDB-lite"/>
    </source>
</evidence>
<proteinExistence type="predicted"/>
<keyword evidence="3" id="KW-1185">Reference proteome</keyword>
<feature type="compositionally biased region" description="Basic and acidic residues" evidence="1">
    <location>
        <begin position="428"/>
        <end position="451"/>
    </location>
</feature>
<protein>
    <submittedName>
        <fullName evidence="2">Uncharacterized protein</fullName>
    </submittedName>
</protein>
<feature type="region of interest" description="Disordered" evidence="1">
    <location>
        <begin position="1"/>
        <end position="28"/>
    </location>
</feature>
<gene>
    <name evidence="2" type="ORF">JKP88DRAFT_240825</name>
</gene>
<feature type="compositionally biased region" description="Basic and acidic residues" evidence="1">
    <location>
        <begin position="402"/>
        <end position="415"/>
    </location>
</feature>
<comment type="caution">
    <text evidence="2">The sequence shown here is derived from an EMBL/GenBank/DDBJ whole genome shotgun (WGS) entry which is preliminary data.</text>
</comment>
<feature type="compositionally biased region" description="Basic and acidic residues" evidence="1">
    <location>
        <begin position="220"/>
        <end position="233"/>
    </location>
</feature>
<evidence type="ECO:0000313" key="3">
    <source>
        <dbReference type="Proteomes" id="UP000664859"/>
    </source>
</evidence>
<reference evidence="2" key="1">
    <citation type="submission" date="2021-02" db="EMBL/GenBank/DDBJ databases">
        <title>First Annotated Genome of the Yellow-green Alga Tribonema minus.</title>
        <authorList>
            <person name="Mahan K.M."/>
        </authorList>
    </citation>
    <scope>NUCLEOTIDE SEQUENCE</scope>
    <source>
        <strain evidence="2">UTEX B ZZ1240</strain>
    </source>
</reference>